<reference evidence="5" key="1">
    <citation type="journal article" date="2023" name="Front. Mar. Sci.">
        <title>A new Merluccius polli reference genome to investigate the effects of global change in West African waters.</title>
        <authorList>
            <person name="Mateo J.L."/>
            <person name="Blanco-Fernandez C."/>
            <person name="Garcia-Vazquez E."/>
            <person name="Machado-Schiaffino G."/>
        </authorList>
    </citation>
    <scope>NUCLEOTIDE SEQUENCE</scope>
    <source>
        <strain evidence="5">C29</strain>
        <tissue evidence="5">Fin</tissue>
    </source>
</reference>
<proteinExistence type="predicted"/>
<name>A0AA47MTD3_MERPO</name>
<dbReference type="SMART" id="SM00343">
    <property type="entry name" value="ZnF_C2HC"/>
    <property type="match status" value="1"/>
</dbReference>
<sequence>MVAFGELSRMRGLKISTSFPSSVEDCSLAVAKVVGHSSVKSAARMNGAVVIFVDSVAKANKVVESGIVVKDSFVSVSLLTTPAARVTISNMPPFIGDEALARELSRYGKIVSAIRKLPSGCKSPLLRHVVSHRWQVHMILNNKDSELSLVFKFRVDDFDYAVFVNSGTLKCFACRKEGHLARACPEKVPEKRAEPADVTAGSSKDADAVEPGVAGVDKPTPSTTNIESTKENAVTGKRCGENPKNATQSVVAFVANVANEKQVVKHPENKNVCIAKESQSESVVQEEGNNTITAPVEAVEAGPISAAAELSDSEDGLMEEEESCKSPHLKRKQASEKCGSKAKKSAASEEQEEQCNDEETESSEEEEMEEGVTDSQPLTDSPLLSEPLVCGARLDIQDASSPGLSQRLRSRGVLRLRQLVDVAGPGLHNTQAVASLLGLRSSRHTRHIVNQWNNRLSREEKEMLRDYISGAELPDESDPFPELSLSVDQTGLTKPMGISKSMLDIQLLSGKTLYKYCVETEHEKGLSMEGKAAGPGASVEATLQASTKQKNRRPSVEDPTGGAGRKCFISKINPTVSETCPFCDKPETLVHCYLDCNRLSVLFHVLKTVFLMCGEVWTEAGFIGGAGYNKHKSEKLCLLNFVVGQGKMAIYKSRKNMVEGKAGLDVRDMFRTMVKVRIRVDFNYHKMMGTLGEPLVCGARLEIQDTSSPGLSQRLRSRGVVRLRQLVDVAGPGLHNTQAVASLLGLRSSRHTRHLLNLWNDRLSREEKEMLRDYISGAEMPDQSDPFPELSLSVDQTGLTNTMGTSKSMLDVQLLSGKTLYKYCVVAAHKVKLSTRRDSVWKERLQGRAPVWRLLYKPPLNKRTGDLQWRILQGALAVNVFISKVNPTVSESCPFCDKPETLVHCYLDCYRLRFLFHVLKTVFLMCGEVWTEAGFIGGAGYNKHNSKKWCLLNFVVGQAKMAIYKSRKNMVEGKAGLDVREMFRMMVKVRIRVDFNYHKLMGTLEEFTQVWCCNTAVCSTQGGKLSFNSTVGPSVAEKFVAAHITTLGHVVDLCGPHLEDDAAALSAAVGVSSVRLIRNMLRVWKNQLSPDEHSSIVSQTNSLLILRDTDPFPVESLALDFKDCSGWFLEHGVSGPISLSNTTGKVMYKLLVKVINRDKLKGRADTPWRVHLGLNPGVGPSWRSLYKPPLTKRVGDLQWRILHGAVAVNGFVSILNPSVDEKCPFCSLRETVFHCFLDCSRLQALFAFLKRLFYMYGVVFTKHMFILGFMYRQKQKAKCQLLNFLLGQAKMAVYLSRKRKLEESLDCDAKTILIRMIKSSLMVDFNYYSLMKDLVSFEKVWCVADCLCSVKEEKLLFAHILV</sequence>
<organism evidence="5 6">
    <name type="scientific">Merluccius polli</name>
    <name type="common">Benguela hake</name>
    <name type="synonym">Merluccius cadenati</name>
    <dbReference type="NCBI Taxonomy" id="89951"/>
    <lineage>
        <taxon>Eukaryota</taxon>
        <taxon>Metazoa</taxon>
        <taxon>Chordata</taxon>
        <taxon>Craniata</taxon>
        <taxon>Vertebrata</taxon>
        <taxon>Euteleostomi</taxon>
        <taxon>Actinopterygii</taxon>
        <taxon>Neopterygii</taxon>
        <taxon>Teleostei</taxon>
        <taxon>Neoteleostei</taxon>
        <taxon>Acanthomorphata</taxon>
        <taxon>Zeiogadaria</taxon>
        <taxon>Gadariae</taxon>
        <taxon>Gadiformes</taxon>
        <taxon>Gadoidei</taxon>
        <taxon>Merlucciidae</taxon>
        <taxon>Merluccius</taxon>
    </lineage>
</organism>
<dbReference type="GO" id="GO:0003676">
    <property type="term" value="F:nucleic acid binding"/>
    <property type="evidence" value="ECO:0007669"/>
    <property type="project" value="InterPro"/>
</dbReference>
<keyword evidence="1" id="KW-0862">Zinc</keyword>
<keyword evidence="1" id="KW-0863">Zinc-finger</keyword>
<dbReference type="PROSITE" id="PS50158">
    <property type="entry name" value="ZF_CCHC"/>
    <property type="match status" value="1"/>
</dbReference>
<dbReference type="GO" id="GO:0008270">
    <property type="term" value="F:zinc ion binding"/>
    <property type="evidence" value="ECO:0007669"/>
    <property type="project" value="UniProtKB-KW"/>
</dbReference>
<evidence type="ECO:0000313" key="6">
    <source>
        <dbReference type="Proteomes" id="UP001174136"/>
    </source>
</evidence>
<protein>
    <submittedName>
        <fullName evidence="5">Transposon TX1 uncharacterized protein</fullName>
    </submittedName>
</protein>
<keyword evidence="1" id="KW-0479">Metal-binding</keyword>
<keyword evidence="3" id="KW-1133">Transmembrane helix</keyword>
<feature type="domain" description="CCHC-type" evidence="4">
    <location>
        <begin position="170"/>
        <end position="186"/>
    </location>
</feature>
<dbReference type="EMBL" id="JAOPHQ010002842">
    <property type="protein sequence ID" value="KAK0145749.1"/>
    <property type="molecule type" value="Genomic_DNA"/>
</dbReference>
<feature type="region of interest" description="Disordered" evidence="2">
    <location>
        <begin position="527"/>
        <end position="562"/>
    </location>
</feature>
<dbReference type="SUPFAM" id="SSF57756">
    <property type="entry name" value="Retrovirus zinc finger-like domains"/>
    <property type="match status" value="1"/>
</dbReference>
<gene>
    <name evidence="5" type="primary">YTX2_11</name>
    <name evidence="5" type="ORF">N1851_015323</name>
</gene>
<evidence type="ECO:0000256" key="2">
    <source>
        <dbReference type="SAM" id="MobiDB-lite"/>
    </source>
</evidence>
<dbReference type="InterPro" id="IPR001878">
    <property type="entry name" value="Znf_CCHC"/>
</dbReference>
<feature type="compositionally biased region" description="Acidic residues" evidence="2">
    <location>
        <begin position="349"/>
        <end position="372"/>
    </location>
</feature>
<accession>A0AA47MTD3</accession>
<feature type="transmembrane region" description="Helical" evidence="3">
    <location>
        <begin position="1253"/>
        <end position="1271"/>
    </location>
</feature>
<evidence type="ECO:0000256" key="1">
    <source>
        <dbReference type="PROSITE-ProRule" id="PRU00047"/>
    </source>
</evidence>
<feature type="region of interest" description="Disordered" evidence="2">
    <location>
        <begin position="187"/>
        <end position="241"/>
    </location>
</feature>
<dbReference type="InterPro" id="IPR036875">
    <property type="entry name" value="Znf_CCHC_sf"/>
</dbReference>
<evidence type="ECO:0000256" key="3">
    <source>
        <dbReference type="SAM" id="Phobius"/>
    </source>
</evidence>
<evidence type="ECO:0000313" key="5">
    <source>
        <dbReference type="EMBL" id="KAK0145749.1"/>
    </source>
</evidence>
<feature type="compositionally biased region" description="Acidic residues" evidence="2">
    <location>
        <begin position="311"/>
        <end position="322"/>
    </location>
</feature>
<keyword evidence="3" id="KW-0472">Membrane</keyword>
<keyword evidence="3" id="KW-0812">Transmembrane</keyword>
<feature type="region of interest" description="Disordered" evidence="2">
    <location>
        <begin position="278"/>
        <end position="384"/>
    </location>
</feature>
<dbReference type="Pfam" id="PF00098">
    <property type="entry name" value="zf-CCHC"/>
    <property type="match status" value="1"/>
</dbReference>
<dbReference type="Proteomes" id="UP001174136">
    <property type="component" value="Unassembled WGS sequence"/>
</dbReference>
<comment type="caution">
    <text evidence="5">The sequence shown here is derived from an EMBL/GenBank/DDBJ whole genome shotgun (WGS) entry which is preliminary data.</text>
</comment>
<dbReference type="Gene3D" id="4.10.60.10">
    <property type="entry name" value="Zinc finger, CCHC-type"/>
    <property type="match status" value="1"/>
</dbReference>
<evidence type="ECO:0000259" key="4">
    <source>
        <dbReference type="PROSITE" id="PS50158"/>
    </source>
</evidence>
<keyword evidence="6" id="KW-1185">Reference proteome</keyword>